<protein>
    <recommendedName>
        <fullName evidence="4">DUF3298 domain-containing protein</fullName>
    </recommendedName>
</protein>
<evidence type="ECO:0000313" key="3">
    <source>
        <dbReference type="Proteomes" id="UP001589700"/>
    </source>
</evidence>
<feature type="signal peptide" evidence="1">
    <location>
        <begin position="1"/>
        <end position="22"/>
    </location>
</feature>
<dbReference type="PROSITE" id="PS51257">
    <property type="entry name" value="PROKAR_LIPOPROTEIN"/>
    <property type="match status" value="1"/>
</dbReference>
<dbReference type="RefSeq" id="WP_182633119.1">
    <property type="nucleotide sequence ID" value="NZ_JAALDM010000226.1"/>
</dbReference>
<accession>A0ABV5JUE8</accession>
<evidence type="ECO:0000256" key="1">
    <source>
        <dbReference type="SAM" id="SignalP"/>
    </source>
</evidence>
<comment type="caution">
    <text evidence="2">The sequence shown here is derived from an EMBL/GenBank/DDBJ whole genome shotgun (WGS) entry which is preliminary data.</text>
</comment>
<reference evidence="2 3" key="1">
    <citation type="submission" date="2024-09" db="EMBL/GenBank/DDBJ databases">
        <authorList>
            <person name="Sun Q."/>
            <person name="Mori K."/>
        </authorList>
    </citation>
    <scope>NUCLEOTIDE SEQUENCE [LARGE SCALE GENOMIC DNA]</scope>
    <source>
        <strain evidence="2 3">CCM 7659</strain>
    </source>
</reference>
<name>A0ABV5JUE8_9ACTN</name>
<evidence type="ECO:0008006" key="4">
    <source>
        <dbReference type="Google" id="ProtNLM"/>
    </source>
</evidence>
<feature type="chain" id="PRO_5047302094" description="DUF3298 domain-containing protein" evidence="1">
    <location>
        <begin position="23"/>
        <end position="301"/>
    </location>
</feature>
<keyword evidence="3" id="KW-1185">Reference proteome</keyword>
<keyword evidence="1" id="KW-0732">Signal</keyword>
<proteinExistence type="predicted"/>
<sequence length="301" mass="32516">MRAFRTGSAVLTVASIAAVTLAGCGSSAGGAAAQEEASAELAQVVAEYLQGQPGTAYLIEYGKTVQLDMTDPRIQAKYDREESLGDVLNGYVLGEYEEHRDWTPMLDIRVDNARILDGAYICLDFTLANNIPPMSGLSGETEDGKGWAAFLPTAPITKAQITLRELSQHATVDKEILESSEWLPISEQVEYGLPGLIYDEETRTETQSGLVFAELGESVEGGHSYDESRDSALNGRTALPAGGQLDMTRCWSKREVFSINFQGDEQGRLPEAMRSGGFVVGMEIVVDTRHAIVAVPFGIAE</sequence>
<dbReference type="Proteomes" id="UP001589700">
    <property type="component" value="Unassembled WGS sequence"/>
</dbReference>
<gene>
    <name evidence="2" type="ORF">ACFFVD_16295</name>
</gene>
<dbReference type="EMBL" id="JBHMDY010000031">
    <property type="protein sequence ID" value="MFB9261346.1"/>
    <property type="molecule type" value="Genomic_DNA"/>
</dbReference>
<evidence type="ECO:0000313" key="2">
    <source>
        <dbReference type="EMBL" id="MFB9261346.1"/>
    </source>
</evidence>
<organism evidence="2 3">
    <name type="scientific">Dietzia aerolata</name>
    <dbReference type="NCBI Taxonomy" id="595984"/>
    <lineage>
        <taxon>Bacteria</taxon>
        <taxon>Bacillati</taxon>
        <taxon>Actinomycetota</taxon>
        <taxon>Actinomycetes</taxon>
        <taxon>Mycobacteriales</taxon>
        <taxon>Dietziaceae</taxon>
        <taxon>Dietzia</taxon>
    </lineage>
</organism>